<dbReference type="GO" id="GO:0048608">
    <property type="term" value="P:reproductive structure development"/>
    <property type="evidence" value="ECO:0007669"/>
    <property type="project" value="UniProtKB-ARBA"/>
</dbReference>
<dbReference type="InterPro" id="IPR036093">
    <property type="entry name" value="NAC_dom_sf"/>
</dbReference>
<evidence type="ECO:0000259" key="7">
    <source>
        <dbReference type="PROSITE" id="PS51005"/>
    </source>
</evidence>
<evidence type="ECO:0000313" key="8">
    <source>
        <dbReference type="EMBL" id="BAK04712.1"/>
    </source>
</evidence>
<evidence type="ECO:0000313" key="9">
    <source>
        <dbReference type="EnsemblPlants" id="HORVU.MOREX.r3.2HG0134090.1"/>
    </source>
</evidence>
<keyword evidence="2" id="KW-0805">Transcription regulation</keyword>
<accession>F2EBJ0</accession>
<dbReference type="PROSITE" id="PS51005">
    <property type="entry name" value="NAC"/>
    <property type="match status" value="1"/>
</dbReference>
<keyword evidence="4" id="KW-0804">Transcription</keyword>
<reference evidence="8" key="1">
    <citation type="journal article" date="2011" name="Plant Physiol.">
        <title>Comprehensive sequence analysis of 24,783 barley full-length cDNAs derived from 12 clone libraries.</title>
        <authorList>
            <person name="Matsumoto T."/>
            <person name="Tanaka T."/>
            <person name="Sakai H."/>
            <person name="Amano N."/>
            <person name="Kanamori H."/>
            <person name="Kurita K."/>
            <person name="Kikuta A."/>
            <person name="Kamiya K."/>
            <person name="Yamamoto M."/>
            <person name="Ikawa H."/>
            <person name="Fujii N."/>
            <person name="Hori K."/>
            <person name="Itoh T."/>
            <person name="Sato K."/>
        </authorList>
    </citation>
    <scope>NUCLEOTIDE SEQUENCE</scope>
    <source>
        <tissue evidence="8">Flower</tissue>
    </source>
</reference>
<feature type="compositionally biased region" description="Low complexity" evidence="6">
    <location>
        <begin position="1"/>
        <end position="16"/>
    </location>
</feature>
<dbReference type="GeneID" id="123429842"/>
<dbReference type="InterPro" id="IPR003441">
    <property type="entry name" value="NAC-dom"/>
</dbReference>
<organism evidence="8">
    <name type="scientific">Hordeum vulgare subsp. vulgare</name>
    <name type="common">Domesticated barley</name>
    <dbReference type="NCBI Taxonomy" id="112509"/>
    <lineage>
        <taxon>Eukaryota</taxon>
        <taxon>Viridiplantae</taxon>
        <taxon>Streptophyta</taxon>
        <taxon>Embryophyta</taxon>
        <taxon>Tracheophyta</taxon>
        <taxon>Spermatophyta</taxon>
        <taxon>Magnoliopsida</taxon>
        <taxon>Liliopsida</taxon>
        <taxon>Poales</taxon>
        <taxon>Poaceae</taxon>
        <taxon>BOP clade</taxon>
        <taxon>Pooideae</taxon>
        <taxon>Triticodae</taxon>
        <taxon>Triticeae</taxon>
        <taxon>Hordeinae</taxon>
        <taxon>Hordeum</taxon>
    </lineage>
</organism>
<dbReference type="GO" id="GO:0005634">
    <property type="term" value="C:nucleus"/>
    <property type="evidence" value="ECO:0007669"/>
    <property type="project" value="UniProtKB-SubCell"/>
</dbReference>
<evidence type="ECO:0000256" key="5">
    <source>
        <dbReference type="ARBA" id="ARBA00023242"/>
    </source>
</evidence>
<dbReference type="OrthoDB" id="1921961at2759"/>
<dbReference type="PANTHER" id="PTHR31719:SF248">
    <property type="entry name" value="NAC DOMAIN-CONTAINING PROTEIN 10"/>
    <property type="match status" value="1"/>
</dbReference>
<dbReference type="SUPFAM" id="SSF101941">
    <property type="entry name" value="NAC domain"/>
    <property type="match status" value="1"/>
</dbReference>
<gene>
    <name evidence="9" type="primary">LOC123429842</name>
</gene>
<reference evidence="10" key="2">
    <citation type="journal article" date="2012" name="Nature">
        <title>A physical, genetic and functional sequence assembly of the barley genome.</title>
        <authorList>
            <consortium name="The International Barley Genome Sequencing Consortium"/>
            <person name="Mayer K.F."/>
            <person name="Waugh R."/>
            <person name="Brown J.W."/>
            <person name="Schulman A."/>
            <person name="Langridge P."/>
            <person name="Platzer M."/>
            <person name="Fincher G.B."/>
            <person name="Muehlbauer G.J."/>
            <person name="Sato K."/>
            <person name="Close T.J."/>
            <person name="Wise R.P."/>
            <person name="Stein N."/>
        </authorList>
    </citation>
    <scope>NUCLEOTIDE SEQUENCE [LARGE SCALE GENOMIC DNA]</scope>
    <source>
        <strain evidence="10">cv. Morex</strain>
    </source>
</reference>
<reference evidence="9" key="4">
    <citation type="submission" date="2022-01" db="UniProtKB">
        <authorList>
            <consortium name="EnsemblPlants"/>
        </authorList>
    </citation>
    <scope>IDENTIFICATION</scope>
    <source>
        <strain evidence="9">subsp. vulgare</strain>
    </source>
</reference>
<protein>
    <submittedName>
        <fullName evidence="8">Predicted protein</fullName>
    </submittedName>
</protein>
<dbReference type="SMR" id="F2EBJ0"/>
<evidence type="ECO:0000313" key="10">
    <source>
        <dbReference type="Proteomes" id="UP000011116"/>
    </source>
</evidence>
<name>F2EBJ0_HORVV</name>
<dbReference type="Proteomes" id="UP000011116">
    <property type="component" value="Chromosome 2H"/>
</dbReference>
<feature type="region of interest" description="Disordered" evidence="6">
    <location>
        <begin position="1"/>
        <end position="36"/>
    </location>
</feature>
<feature type="domain" description="NAC" evidence="7">
    <location>
        <begin position="31"/>
        <end position="196"/>
    </location>
</feature>
<dbReference type="GO" id="GO:0003677">
    <property type="term" value="F:DNA binding"/>
    <property type="evidence" value="ECO:0007669"/>
    <property type="project" value="UniProtKB-KW"/>
</dbReference>
<proteinExistence type="evidence at transcript level"/>
<evidence type="ECO:0000256" key="6">
    <source>
        <dbReference type="SAM" id="MobiDB-lite"/>
    </source>
</evidence>
<dbReference type="PANTHER" id="PTHR31719">
    <property type="entry name" value="NAC TRANSCRIPTION FACTOR 56"/>
    <property type="match status" value="1"/>
</dbReference>
<dbReference type="EMBL" id="AK373515">
    <property type="protein sequence ID" value="BAK04712.1"/>
    <property type="molecule type" value="mRNA"/>
</dbReference>
<evidence type="ECO:0000256" key="4">
    <source>
        <dbReference type="ARBA" id="ARBA00023163"/>
    </source>
</evidence>
<keyword evidence="5" id="KW-0539">Nucleus</keyword>
<dbReference type="RefSeq" id="NP_001415523.1">
    <property type="nucleotide sequence ID" value="NM_001428594.1"/>
</dbReference>
<evidence type="ECO:0000256" key="2">
    <source>
        <dbReference type="ARBA" id="ARBA00023015"/>
    </source>
</evidence>
<dbReference type="ExpressionAtlas" id="F2EBJ0">
    <property type="expression patterns" value="baseline"/>
</dbReference>
<reference evidence="9" key="3">
    <citation type="submission" date="2020-10" db="EMBL/GenBank/DDBJ databases">
        <authorList>
            <person name="Scholz U."/>
            <person name="Mascher M."/>
            <person name="Fiebig A."/>
        </authorList>
    </citation>
    <scope>NUCLEOTIDE SEQUENCE [LARGE SCALE GENOMIC DNA]</scope>
    <source>
        <strain evidence="9">cv. Morex</strain>
    </source>
</reference>
<comment type="subcellular location">
    <subcellularLocation>
        <location evidence="1">Nucleus</location>
    </subcellularLocation>
</comment>
<evidence type="ECO:0000256" key="1">
    <source>
        <dbReference type="ARBA" id="ARBA00004123"/>
    </source>
</evidence>
<dbReference type="FunFam" id="2.170.150.80:FF:000005">
    <property type="entry name" value="NAC transcription factor 56"/>
    <property type="match status" value="1"/>
</dbReference>
<keyword evidence="3" id="KW-0238">DNA-binding</keyword>
<dbReference type="GO" id="GO:0009791">
    <property type="term" value="P:post-embryonic development"/>
    <property type="evidence" value="ECO:0007669"/>
    <property type="project" value="UniProtKB-ARBA"/>
</dbReference>
<dbReference type="GO" id="GO:0006355">
    <property type="term" value="P:regulation of DNA-templated transcription"/>
    <property type="evidence" value="ECO:0007669"/>
    <property type="project" value="InterPro"/>
</dbReference>
<dbReference type="Gramene" id="HORVU.MOREX.r2.2HG0110500.1">
    <property type="protein sequence ID" value="HORVU.MOREX.r2.2HG0110500.1"/>
    <property type="gene ID" value="HORVU.MOREX.r2.2HG0110500"/>
</dbReference>
<dbReference type="EnsemblPlants" id="HORVU.MOREX.r3.2HG0134090.1">
    <property type="protein sequence ID" value="HORVU.MOREX.r3.2HG0134090.1"/>
    <property type="gene ID" value="HORVU.MOREX.r3.2HG0134090"/>
</dbReference>
<sequence>MRSMGSSDSSSGSAPPRHQPPPPQQGSAPELPPGFRFHPTDEELVVHYLKKKAAKVPLPVTIIAEVDLYKFDPWELPEKATFGEQEWYFFSPRDRKYPNGARPNRAATSGYWKATGTDKPILASGCGREKVGVKKALVFYRGKPPKGLKTNWIMHEYRLTDASSSAATSRPPPVTGGSRAASLRLDDWVLCRIYKKINKAAAADQQRSMECEDSVEDAVTAYPPYATACMTGEGAHGSNYASLLHHQDSHEDNFLDGLLTAEDAGLSAGATSLSHLAAAARGSPAPTKQFLAPSSSTQFNWLDASTVGILPHARNFPGFNRSRNVGNMSLSSTADMAGAGTCAVDNGGGNAMNVMPPFMNHLPVQDGTYHQQHVILGAPLAPEATGAAASAFQHPVQISGVNWNP</sequence>
<dbReference type="Gene3D" id="2.170.150.80">
    <property type="entry name" value="NAC domain"/>
    <property type="match status" value="1"/>
</dbReference>
<evidence type="ECO:0000256" key="3">
    <source>
        <dbReference type="ARBA" id="ARBA00023125"/>
    </source>
</evidence>
<dbReference type="Gramene" id="HORVU.MOREX.r3.2HG0134090.1">
    <property type="protein sequence ID" value="HORVU.MOREX.r3.2HG0134090.1"/>
    <property type="gene ID" value="HORVU.MOREX.r3.2HG0134090"/>
</dbReference>
<dbReference type="GO" id="GO:0048731">
    <property type="term" value="P:system development"/>
    <property type="evidence" value="ECO:0000318"/>
    <property type="project" value="GO_Central"/>
</dbReference>
<keyword evidence="10" id="KW-1185">Reference proteome</keyword>
<dbReference type="STRING" id="112509.F2EBJ0"/>
<dbReference type="Pfam" id="PF02365">
    <property type="entry name" value="NAM"/>
    <property type="match status" value="1"/>
</dbReference>
<dbReference type="AlphaFoldDB" id="F2EBJ0"/>